<keyword evidence="5 8" id="KW-0288">FMN</keyword>
<dbReference type="PRINTS" id="PR00369">
    <property type="entry name" value="FLAVODOXIN"/>
</dbReference>
<name>F3ZPU1_9BACE</name>
<evidence type="ECO:0000256" key="3">
    <source>
        <dbReference type="ARBA" id="ARBA00022448"/>
    </source>
</evidence>
<dbReference type="InterPro" id="IPR001226">
    <property type="entry name" value="Flavodoxin_CS"/>
</dbReference>
<reference evidence="10 11" key="1">
    <citation type="journal article" date="2011" name="Stand. Genomic Sci.">
        <title>Non-contiguous finished genome sequence of Bacteroides coprosuis type strain (PC139).</title>
        <authorList>
            <person name="Land M."/>
            <person name="Held B."/>
            <person name="Gronow S."/>
            <person name="Abt B."/>
            <person name="Lucas S."/>
            <person name="Del Rio T.G."/>
            <person name="Nolan M."/>
            <person name="Tice H."/>
            <person name="Cheng J.F."/>
            <person name="Pitluck S."/>
            <person name="Liolios K."/>
            <person name="Pagani I."/>
            <person name="Ivanova N."/>
            <person name="Mavromatis K."/>
            <person name="Mikhailova N."/>
            <person name="Pati A."/>
            <person name="Tapia R."/>
            <person name="Han C."/>
            <person name="Goodwin L."/>
            <person name="Chen A."/>
            <person name="Palaniappan K."/>
            <person name="Hauser L."/>
            <person name="Brambilla E.M."/>
            <person name="Rohde M."/>
            <person name="Goker M."/>
            <person name="Detter J.C."/>
            <person name="Woyke T."/>
            <person name="Bristow J."/>
            <person name="Eisen J.A."/>
            <person name="Markowitz V."/>
            <person name="Hugenholtz P."/>
            <person name="Kyrpides N.C."/>
            <person name="Klenk H.P."/>
            <person name="Lapidus A."/>
        </authorList>
    </citation>
    <scope>NUCLEOTIDE SEQUENCE [LARGE SCALE GENOMIC DNA]</scope>
    <source>
        <strain evidence="10 11">DSM 18011</strain>
    </source>
</reference>
<dbReference type="STRING" id="679937.Bcop_1483"/>
<feature type="domain" description="Flavodoxin-like" evidence="9">
    <location>
        <begin position="4"/>
        <end position="164"/>
    </location>
</feature>
<comment type="cofactor">
    <cofactor evidence="1 8">
        <name>FMN</name>
        <dbReference type="ChEBI" id="CHEBI:58210"/>
    </cofactor>
</comment>
<dbReference type="EMBL" id="CM001167">
    <property type="protein sequence ID" value="EGJ71678.1"/>
    <property type="molecule type" value="Genomic_DNA"/>
</dbReference>
<dbReference type="GO" id="GO:0010181">
    <property type="term" value="F:FMN binding"/>
    <property type="evidence" value="ECO:0007669"/>
    <property type="project" value="UniProtKB-UniRule"/>
</dbReference>
<evidence type="ECO:0000313" key="10">
    <source>
        <dbReference type="EMBL" id="EGJ71678.1"/>
    </source>
</evidence>
<dbReference type="PANTHER" id="PTHR42809">
    <property type="entry name" value="FLAVODOXIN 2"/>
    <property type="match status" value="1"/>
</dbReference>
<evidence type="ECO:0000313" key="11">
    <source>
        <dbReference type="Proteomes" id="UP000018439"/>
    </source>
</evidence>
<dbReference type="PROSITE" id="PS50902">
    <property type="entry name" value="FLAVODOXIN_LIKE"/>
    <property type="match status" value="1"/>
</dbReference>
<comment type="similarity">
    <text evidence="2 8">Belongs to the flavodoxin family.</text>
</comment>
<evidence type="ECO:0000256" key="8">
    <source>
        <dbReference type="PIRNR" id="PIRNR038996"/>
    </source>
</evidence>
<gene>
    <name evidence="10" type="ORF">Bcop_1483</name>
</gene>
<evidence type="ECO:0000256" key="7">
    <source>
        <dbReference type="ARBA" id="ARBA00023231"/>
    </source>
</evidence>
<dbReference type="GO" id="GO:0009055">
    <property type="term" value="F:electron transfer activity"/>
    <property type="evidence" value="ECO:0007669"/>
    <property type="project" value="UniProtKB-UniRule"/>
</dbReference>
<dbReference type="PIRSF" id="PIRSF038996">
    <property type="entry name" value="FldA"/>
    <property type="match status" value="1"/>
</dbReference>
<evidence type="ECO:0000256" key="2">
    <source>
        <dbReference type="ARBA" id="ARBA00005267"/>
    </source>
</evidence>
<keyword evidence="7" id="KW-0535">Nitrogen fixation</keyword>
<keyword evidence="11" id="KW-1185">Reference proteome</keyword>
<proteinExistence type="inferred from homology"/>
<protein>
    <recommendedName>
        <fullName evidence="8">Flavodoxin</fullName>
    </recommendedName>
</protein>
<sequence length="167" mass="18091">MKKIGIYYGSTTGSTQGVAEKIGEKLNVAETDIKDIAKFSSDEFQNYDVLILGTSTWGEGDLQDDWYDALDEIKNMDLSSKQVALFGCGDGLSYPDSFCGAMGTLHDSLGGTGCTFIGSVATDGYDFSDSQSLVDGSFVGLPLDEDNEDNQTDSRIEAWVEELQNQM</sequence>
<dbReference type="InterPro" id="IPR008254">
    <property type="entry name" value="Flavodoxin/NO_synth"/>
</dbReference>
<dbReference type="InterPro" id="IPR029039">
    <property type="entry name" value="Flavoprotein-like_sf"/>
</dbReference>
<dbReference type="PROSITE" id="PS00201">
    <property type="entry name" value="FLAVODOXIN"/>
    <property type="match status" value="1"/>
</dbReference>
<dbReference type="eggNOG" id="COG0716">
    <property type="taxonomic scope" value="Bacteria"/>
</dbReference>
<dbReference type="AlphaFoldDB" id="F3ZPU1"/>
<dbReference type="InterPro" id="IPR010086">
    <property type="entry name" value="Flavodoxin_lc"/>
</dbReference>
<keyword evidence="6 8" id="KW-0249">Electron transport</keyword>
<evidence type="ECO:0000256" key="5">
    <source>
        <dbReference type="ARBA" id="ARBA00022643"/>
    </source>
</evidence>
<keyword evidence="4 8" id="KW-0285">Flavoprotein</keyword>
<keyword evidence="3 8" id="KW-0813">Transport</keyword>
<evidence type="ECO:0000256" key="1">
    <source>
        <dbReference type="ARBA" id="ARBA00001917"/>
    </source>
</evidence>
<dbReference type="PANTHER" id="PTHR42809:SF1">
    <property type="entry name" value="FLAVODOXIN 1"/>
    <property type="match status" value="1"/>
</dbReference>
<dbReference type="NCBIfam" id="NF006739">
    <property type="entry name" value="PRK09267.1-5"/>
    <property type="match status" value="1"/>
</dbReference>
<dbReference type="NCBIfam" id="TIGR01752">
    <property type="entry name" value="flav_long"/>
    <property type="match status" value="1"/>
</dbReference>
<dbReference type="InterPro" id="IPR001094">
    <property type="entry name" value="Flavdoxin-like"/>
</dbReference>
<dbReference type="InterPro" id="IPR050619">
    <property type="entry name" value="Flavodoxin"/>
</dbReference>
<dbReference type="NCBIfam" id="NF006738">
    <property type="entry name" value="PRK09267.1-4"/>
    <property type="match status" value="1"/>
</dbReference>
<evidence type="ECO:0000256" key="6">
    <source>
        <dbReference type="ARBA" id="ARBA00022982"/>
    </source>
</evidence>
<dbReference type="Gene3D" id="3.40.50.360">
    <property type="match status" value="1"/>
</dbReference>
<dbReference type="SUPFAM" id="SSF52218">
    <property type="entry name" value="Flavoproteins"/>
    <property type="match status" value="1"/>
</dbReference>
<evidence type="ECO:0000259" key="9">
    <source>
        <dbReference type="PROSITE" id="PS50902"/>
    </source>
</evidence>
<comment type="function">
    <text evidence="8">Low-potential electron donor to a number of redox enzymes.</text>
</comment>
<accession>F3ZPU1</accession>
<dbReference type="Pfam" id="PF00258">
    <property type="entry name" value="Flavodoxin_1"/>
    <property type="match status" value="1"/>
</dbReference>
<organism evidence="10 11">
    <name type="scientific">Bacteroides coprosuis DSM 18011</name>
    <dbReference type="NCBI Taxonomy" id="679937"/>
    <lineage>
        <taxon>Bacteria</taxon>
        <taxon>Pseudomonadati</taxon>
        <taxon>Bacteroidota</taxon>
        <taxon>Bacteroidia</taxon>
        <taxon>Bacteroidales</taxon>
        <taxon>Bacteroidaceae</taxon>
        <taxon>Bacteroides</taxon>
    </lineage>
</organism>
<dbReference type="HOGENOM" id="CLU_051402_1_0_10"/>
<evidence type="ECO:0000256" key="4">
    <source>
        <dbReference type="ARBA" id="ARBA00022630"/>
    </source>
</evidence>
<dbReference type="Proteomes" id="UP000018439">
    <property type="component" value="Chromosome"/>
</dbReference>
<dbReference type="OrthoDB" id="9790745at2"/>